<dbReference type="KEGG" id="xtr:101730457"/>
<keyword evidence="2" id="KW-0472">Membrane</keyword>
<evidence type="ECO:0000313" key="3">
    <source>
        <dbReference type="Proteomes" id="UP000008143"/>
    </source>
</evidence>
<evidence type="ECO:0000313" key="4">
    <source>
        <dbReference type="RefSeq" id="XP_017949158.2"/>
    </source>
</evidence>
<dbReference type="GeneID" id="101730457"/>
<gene>
    <name evidence="4 5" type="primary">LOC101730457</name>
</gene>
<feature type="region of interest" description="Disordered" evidence="1">
    <location>
        <begin position="137"/>
        <end position="248"/>
    </location>
</feature>
<evidence type="ECO:0000313" key="5">
    <source>
        <dbReference type="Xenbase" id="XB-GENE-29084583"/>
    </source>
</evidence>
<feature type="transmembrane region" description="Helical" evidence="2">
    <location>
        <begin position="26"/>
        <end position="48"/>
    </location>
</feature>
<accession>A0A8J0T3U0</accession>
<organism evidence="3 4">
    <name type="scientific">Xenopus tropicalis</name>
    <name type="common">Western clawed frog</name>
    <name type="synonym">Silurana tropicalis</name>
    <dbReference type="NCBI Taxonomy" id="8364"/>
    <lineage>
        <taxon>Eukaryota</taxon>
        <taxon>Metazoa</taxon>
        <taxon>Chordata</taxon>
        <taxon>Craniata</taxon>
        <taxon>Vertebrata</taxon>
        <taxon>Euteleostomi</taxon>
        <taxon>Amphibia</taxon>
        <taxon>Batrachia</taxon>
        <taxon>Anura</taxon>
        <taxon>Pipoidea</taxon>
        <taxon>Pipidae</taxon>
        <taxon>Xenopodinae</taxon>
        <taxon>Xenopus</taxon>
        <taxon>Silurana</taxon>
    </lineage>
</organism>
<dbReference type="RefSeq" id="XP_017949158.2">
    <property type="nucleotide sequence ID" value="XM_018093669.2"/>
</dbReference>
<evidence type="ECO:0000256" key="2">
    <source>
        <dbReference type="SAM" id="Phobius"/>
    </source>
</evidence>
<feature type="compositionally biased region" description="Basic and acidic residues" evidence="1">
    <location>
        <begin position="152"/>
        <end position="174"/>
    </location>
</feature>
<dbReference type="AGR" id="Xenbase:XB-GENE-29084583"/>
<protein>
    <submittedName>
        <fullName evidence="4">Uncharacterized protein LOC101730457</fullName>
    </submittedName>
</protein>
<keyword evidence="3" id="KW-1185">Reference proteome</keyword>
<proteinExistence type="predicted"/>
<evidence type="ECO:0000256" key="1">
    <source>
        <dbReference type="SAM" id="MobiDB-lite"/>
    </source>
</evidence>
<feature type="compositionally biased region" description="Basic residues" evidence="1">
    <location>
        <begin position="180"/>
        <end position="191"/>
    </location>
</feature>
<reference evidence="4" key="1">
    <citation type="submission" date="2025-08" db="UniProtKB">
        <authorList>
            <consortium name="RefSeq"/>
        </authorList>
    </citation>
    <scope>IDENTIFICATION</scope>
    <source>
        <strain evidence="4">Nigerian</strain>
        <tissue evidence="4">Liver and blood</tissue>
    </source>
</reference>
<name>A0A8J0T3U0_XENTR</name>
<keyword evidence="2" id="KW-1133">Transmembrane helix</keyword>
<keyword evidence="2" id="KW-0812">Transmembrane</keyword>
<dbReference type="Xenbase" id="XB-GENE-29084583">
    <property type="gene designation" value="LOC101730457"/>
</dbReference>
<dbReference type="AlphaFoldDB" id="A0A8J0T3U0"/>
<sequence>MNESKLEENIINANGITPCSYCKYKVYIIALAAMLSIALPGAAGWYLYYRMKKKKEISDEEKAIEESQPETFIARMSLWLSALRPLFDKLMKIIGELQLKTYMSKITIWLSTNCTLEMLSLLYAKLRKKKPIYDEEKAIEKSQPKAAKPKTTIRDKPGTGKKMAKADEKLKDETSVTGKKIVKKKKKKKAPVTKSVGKAIETPSIKQSTDEPVKSGQSPEILAIPEGKKVKKTKKKKTPDEPVKSGQSPEILAIPEGKKVKKTKKIKKAPVKSVVEAIEAPSMKQWKDEEIFVIINGKMCYTSMANLFRDPPMFGLVNSFATEQEPVEPVGILSTEQGPVEPVSILATEQGPEEPVSILATEQGPVEPVSILVTEQGPAEPVSILATEPESLAAVNVLSTEEIHVPAEKVVSVEHVESDMVSMQPVIPEFEQPFVESQKETPSKAKYKRITVLRWIEEITDDEASTD</sequence>
<dbReference type="Proteomes" id="UP000008143">
    <property type="component" value="Chromosome 4"/>
</dbReference>